<dbReference type="GeneID" id="31363723"/>
<keyword evidence="2" id="KW-0472">Membrane</keyword>
<feature type="compositionally biased region" description="Basic and acidic residues" evidence="1">
    <location>
        <begin position="1"/>
        <end position="15"/>
    </location>
</feature>
<organism evidence="3 4">
    <name type="scientific">Heterostelium pallidum (strain ATCC 26659 / Pp 5 / PN500)</name>
    <name type="common">Cellular slime mold</name>
    <name type="synonym">Polysphondylium pallidum</name>
    <dbReference type="NCBI Taxonomy" id="670386"/>
    <lineage>
        <taxon>Eukaryota</taxon>
        <taxon>Amoebozoa</taxon>
        <taxon>Evosea</taxon>
        <taxon>Eumycetozoa</taxon>
        <taxon>Dictyostelia</taxon>
        <taxon>Acytosteliales</taxon>
        <taxon>Acytosteliaceae</taxon>
        <taxon>Heterostelium</taxon>
    </lineage>
</organism>
<dbReference type="OMA" id="LMYIRSH"/>
<feature type="compositionally biased region" description="Low complexity" evidence="1">
    <location>
        <begin position="25"/>
        <end position="58"/>
    </location>
</feature>
<evidence type="ECO:0000256" key="2">
    <source>
        <dbReference type="SAM" id="Phobius"/>
    </source>
</evidence>
<evidence type="ECO:0000256" key="1">
    <source>
        <dbReference type="SAM" id="MobiDB-lite"/>
    </source>
</evidence>
<sequence>MGEEKVSLLEEEKKPVTYQSPPPAYQYQGQQQPPVYYNQGYPPQQQGYPSQAYPPQQQGYPAQQYQPQYATVDISAHHQITCKSERDYNHMLVIFLVGFCFSIVWIGGFWYLKSPNKTARTLAIISIVLFFVGLIISIILLGIIFGTKMLFREFIWTVCLLVQ</sequence>
<dbReference type="FunCoup" id="D3BJ06">
    <property type="interactions" value="168"/>
</dbReference>
<evidence type="ECO:0000313" key="3">
    <source>
        <dbReference type="EMBL" id="EFA78780.1"/>
    </source>
</evidence>
<gene>
    <name evidence="3" type="ORF">PPL_08243</name>
</gene>
<dbReference type="RefSeq" id="XP_020430904.1">
    <property type="nucleotide sequence ID" value="XM_020579065.1"/>
</dbReference>
<comment type="caution">
    <text evidence="3">The sequence shown here is derived from an EMBL/GenBank/DDBJ whole genome shotgun (WGS) entry which is preliminary data.</text>
</comment>
<name>D3BJ06_HETP5</name>
<evidence type="ECO:0000313" key="4">
    <source>
        <dbReference type="Proteomes" id="UP000001396"/>
    </source>
</evidence>
<feature type="transmembrane region" description="Helical" evidence="2">
    <location>
        <begin position="92"/>
        <end position="112"/>
    </location>
</feature>
<keyword evidence="2" id="KW-0812">Transmembrane</keyword>
<dbReference type="EMBL" id="ADBJ01000037">
    <property type="protein sequence ID" value="EFA78780.1"/>
    <property type="molecule type" value="Genomic_DNA"/>
</dbReference>
<dbReference type="PANTHER" id="PTHR34078">
    <property type="entry name" value="EXPRESSED PROTEIN"/>
    <property type="match status" value="1"/>
</dbReference>
<dbReference type="AlphaFoldDB" id="D3BJ06"/>
<dbReference type="Proteomes" id="UP000001396">
    <property type="component" value="Unassembled WGS sequence"/>
</dbReference>
<feature type="transmembrane region" description="Helical" evidence="2">
    <location>
        <begin position="124"/>
        <end position="145"/>
    </location>
</feature>
<reference evidence="3 4" key="1">
    <citation type="journal article" date="2011" name="Genome Res.">
        <title>Phylogeny-wide analysis of social amoeba genomes highlights ancient origins for complex intercellular communication.</title>
        <authorList>
            <person name="Heidel A.J."/>
            <person name="Lawal H.M."/>
            <person name="Felder M."/>
            <person name="Schilde C."/>
            <person name="Helps N.R."/>
            <person name="Tunggal B."/>
            <person name="Rivero F."/>
            <person name="John U."/>
            <person name="Schleicher M."/>
            <person name="Eichinger L."/>
            <person name="Platzer M."/>
            <person name="Noegel A.A."/>
            <person name="Schaap P."/>
            <person name="Gloeckner G."/>
        </authorList>
    </citation>
    <scope>NUCLEOTIDE SEQUENCE [LARGE SCALE GENOMIC DNA]</scope>
    <source>
        <strain evidence="4">ATCC 26659 / Pp 5 / PN500</strain>
    </source>
</reference>
<dbReference type="PANTHER" id="PTHR34078:SF9">
    <property type="entry name" value="TRANSMEMBRANE PROTEIN"/>
    <property type="match status" value="1"/>
</dbReference>
<proteinExistence type="predicted"/>
<dbReference type="InParanoid" id="D3BJ06"/>
<accession>D3BJ06</accession>
<keyword evidence="2" id="KW-1133">Transmembrane helix</keyword>
<feature type="region of interest" description="Disordered" evidence="1">
    <location>
        <begin position="1"/>
        <end position="58"/>
    </location>
</feature>
<keyword evidence="4" id="KW-1185">Reference proteome</keyword>
<protein>
    <submittedName>
        <fullName evidence="3">Uncharacterized protein</fullName>
    </submittedName>
</protein>